<gene>
    <name evidence="8" type="ORF">P280DRAFT_488795</name>
</gene>
<accession>A0A6A6S4C5</accession>
<evidence type="ECO:0000256" key="5">
    <source>
        <dbReference type="ARBA" id="ARBA00023136"/>
    </source>
</evidence>
<keyword evidence="9" id="KW-1185">Reference proteome</keyword>
<dbReference type="GO" id="GO:0016020">
    <property type="term" value="C:membrane"/>
    <property type="evidence" value="ECO:0007669"/>
    <property type="project" value="UniProtKB-SubCell"/>
</dbReference>
<dbReference type="EMBL" id="MU006781">
    <property type="protein sequence ID" value="KAF2642465.1"/>
    <property type="molecule type" value="Genomic_DNA"/>
</dbReference>
<sequence length="463" mass="51259">MTRERTRTASNAMKKATNLQLAEYDRSGNLKARYVESRSNTSNVTTSRIDILHPTSRKRLWRNVLDVFLPDGYPNSVSDDYTAYQIFDSFQAFAGTIAGMISSRAVWEGLGVGDSRASPTGAMLIQVIRECMGKLGTIFFAHFIGTSIEAECKAYRLGADVMTDAAMILDCASPWVPSEVRFLVLCCSSIMFSAAGVAGGASKSSLSGHFAKWNNLGELNAKDGSQETVISLMGMLAGTLVVSWLTTSFLTWSALLALLGLHLFLNWLGVRAVKMNSLNRQRANIAFSKLVEDDKVLSPAEVSDREIIFEKRRGSVLRWNGESILGHCRFGVSIKTLLASLAKEKLNETTGSMSLEEVSLSELTHLFRNEQYLLWYRILPSTELQVLVVLKDGIDARGQLRAWYHGLLLARRLRAPSHTASTLENTRMTFDGYAKRLTEAEWDLNIPVMETSSGLRVKTGEEA</sequence>
<dbReference type="PANTHER" id="PTHR12770">
    <property type="entry name" value="RUS1 FAMILY PROTEIN C16ORF58"/>
    <property type="match status" value="1"/>
</dbReference>
<evidence type="ECO:0000256" key="4">
    <source>
        <dbReference type="ARBA" id="ARBA00022989"/>
    </source>
</evidence>
<dbReference type="Proteomes" id="UP000799753">
    <property type="component" value="Unassembled WGS sequence"/>
</dbReference>
<comment type="similarity">
    <text evidence="2">Belongs to the RUS1 family.</text>
</comment>
<evidence type="ECO:0000256" key="3">
    <source>
        <dbReference type="ARBA" id="ARBA00022692"/>
    </source>
</evidence>
<comment type="subcellular location">
    <subcellularLocation>
        <location evidence="1">Membrane</location>
    </subcellularLocation>
</comment>
<dbReference type="InterPro" id="IPR054549">
    <property type="entry name" value="UVB_sens_RUS_dom"/>
</dbReference>
<dbReference type="InterPro" id="IPR006968">
    <property type="entry name" value="RUS_fam"/>
</dbReference>
<keyword evidence="5 6" id="KW-0472">Membrane</keyword>
<evidence type="ECO:0000256" key="1">
    <source>
        <dbReference type="ARBA" id="ARBA00004370"/>
    </source>
</evidence>
<evidence type="ECO:0000256" key="6">
    <source>
        <dbReference type="SAM" id="Phobius"/>
    </source>
</evidence>
<dbReference type="Pfam" id="PF04884">
    <property type="entry name" value="UVB_sens_prot"/>
    <property type="match status" value="1"/>
</dbReference>
<protein>
    <submittedName>
        <fullName evidence="8">DUF647-domain-containing protein</fullName>
    </submittedName>
</protein>
<evidence type="ECO:0000313" key="9">
    <source>
        <dbReference type="Proteomes" id="UP000799753"/>
    </source>
</evidence>
<dbReference type="PANTHER" id="PTHR12770:SF31">
    <property type="entry name" value="RUS FAMILY MEMBER 1"/>
    <property type="match status" value="1"/>
</dbReference>
<name>A0A6A6S4C5_9PLEO</name>
<dbReference type="AlphaFoldDB" id="A0A6A6S4C5"/>
<evidence type="ECO:0000256" key="2">
    <source>
        <dbReference type="ARBA" id="ARBA00007558"/>
    </source>
</evidence>
<dbReference type="OrthoDB" id="364779at2759"/>
<keyword evidence="4 6" id="KW-1133">Transmembrane helix</keyword>
<evidence type="ECO:0000259" key="7">
    <source>
        <dbReference type="Pfam" id="PF04884"/>
    </source>
</evidence>
<feature type="transmembrane region" description="Helical" evidence="6">
    <location>
        <begin position="252"/>
        <end position="273"/>
    </location>
</feature>
<evidence type="ECO:0000313" key="8">
    <source>
        <dbReference type="EMBL" id="KAF2642465.1"/>
    </source>
</evidence>
<proteinExistence type="inferred from homology"/>
<feature type="domain" description="Protein root UVB sensitive/RUS" evidence="7">
    <location>
        <begin position="56"/>
        <end position="293"/>
    </location>
</feature>
<keyword evidence="3 6" id="KW-0812">Transmembrane</keyword>
<reference evidence="8" key="1">
    <citation type="journal article" date="2020" name="Stud. Mycol.">
        <title>101 Dothideomycetes genomes: a test case for predicting lifestyles and emergence of pathogens.</title>
        <authorList>
            <person name="Haridas S."/>
            <person name="Albert R."/>
            <person name="Binder M."/>
            <person name="Bloem J."/>
            <person name="Labutti K."/>
            <person name="Salamov A."/>
            <person name="Andreopoulos B."/>
            <person name="Baker S."/>
            <person name="Barry K."/>
            <person name="Bills G."/>
            <person name="Bluhm B."/>
            <person name="Cannon C."/>
            <person name="Castanera R."/>
            <person name="Culley D."/>
            <person name="Daum C."/>
            <person name="Ezra D."/>
            <person name="Gonzalez J."/>
            <person name="Henrissat B."/>
            <person name="Kuo A."/>
            <person name="Liang C."/>
            <person name="Lipzen A."/>
            <person name="Lutzoni F."/>
            <person name="Magnuson J."/>
            <person name="Mondo S."/>
            <person name="Nolan M."/>
            <person name="Ohm R."/>
            <person name="Pangilinan J."/>
            <person name="Park H.-J."/>
            <person name="Ramirez L."/>
            <person name="Alfaro M."/>
            <person name="Sun H."/>
            <person name="Tritt A."/>
            <person name="Yoshinaga Y."/>
            <person name="Zwiers L.-H."/>
            <person name="Turgeon B."/>
            <person name="Goodwin S."/>
            <person name="Spatafora J."/>
            <person name="Crous P."/>
            <person name="Grigoriev I."/>
        </authorList>
    </citation>
    <scope>NUCLEOTIDE SEQUENCE</scope>
    <source>
        <strain evidence="8">CBS 473.64</strain>
    </source>
</reference>
<organism evidence="8 9">
    <name type="scientific">Massarina eburnea CBS 473.64</name>
    <dbReference type="NCBI Taxonomy" id="1395130"/>
    <lineage>
        <taxon>Eukaryota</taxon>
        <taxon>Fungi</taxon>
        <taxon>Dikarya</taxon>
        <taxon>Ascomycota</taxon>
        <taxon>Pezizomycotina</taxon>
        <taxon>Dothideomycetes</taxon>
        <taxon>Pleosporomycetidae</taxon>
        <taxon>Pleosporales</taxon>
        <taxon>Massarineae</taxon>
        <taxon>Massarinaceae</taxon>
        <taxon>Massarina</taxon>
    </lineage>
</organism>